<dbReference type="AlphaFoldDB" id="A0A914DMP6"/>
<name>A0A914DMP6_9BILA</name>
<dbReference type="InterPro" id="IPR013284">
    <property type="entry name" value="Beta-catenin"/>
</dbReference>
<dbReference type="SUPFAM" id="SSF48371">
    <property type="entry name" value="ARM repeat"/>
    <property type="match status" value="1"/>
</dbReference>
<dbReference type="GO" id="GO:0007155">
    <property type="term" value="P:cell adhesion"/>
    <property type="evidence" value="ECO:0007669"/>
    <property type="project" value="InterPro"/>
</dbReference>
<accession>A0A914DMP6</accession>
<dbReference type="WBParaSite" id="ACRNAN_scaffold3002.g12557.t1">
    <property type="protein sequence ID" value="ACRNAN_scaffold3002.g12557.t1"/>
    <property type="gene ID" value="ACRNAN_scaffold3002.g12557"/>
</dbReference>
<dbReference type="InterPro" id="IPR011989">
    <property type="entry name" value="ARM-like"/>
</dbReference>
<dbReference type="PANTHER" id="PTHR45976">
    <property type="entry name" value="ARMADILLO SEGMENT POLARITY PROTEIN"/>
    <property type="match status" value="1"/>
</dbReference>
<organism evidence="1 2">
    <name type="scientific">Acrobeloides nanus</name>
    <dbReference type="NCBI Taxonomy" id="290746"/>
    <lineage>
        <taxon>Eukaryota</taxon>
        <taxon>Metazoa</taxon>
        <taxon>Ecdysozoa</taxon>
        <taxon>Nematoda</taxon>
        <taxon>Chromadorea</taxon>
        <taxon>Rhabditida</taxon>
        <taxon>Tylenchina</taxon>
        <taxon>Cephalobomorpha</taxon>
        <taxon>Cephaloboidea</taxon>
        <taxon>Cephalobidae</taxon>
        <taxon>Acrobeloides</taxon>
    </lineage>
</organism>
<dbReference type="Proteomes" id="UP000887540">
    <property type="component" value="Unplaced"/>
</dbReference>
<sequence>MRCLSAVSDTESVSHENIQSAMYRVIQILGSTDLPLVRYATGFLCNVAARNRDNKAYLCENKAIENLMRVLEVLSSSTQVPTELSWIYQEIFDNTLLAISNLTSNYNVVGYVQHACRQIVQKSNSMKILLNTLVMGNFLIKSRVLVILNRVITNEPNAHLFFVDVLDDKNHMNYVFTIYSLLFDAVDAFVDPEKHAELKDRLQDMSVKLLKILREFMKNRGFAQQIINLSRNHKNPITLLSKLGHTQLGITLLEFVDDLLEDDDLLVEWNKNDEIRAILEMCSNSPINELAKISAHLLRRIHPLINFNEGYFSNNFDWEMSNY</sequence>
<keyword evidence="1" id="KW-1185">Reference proteome</keyword>
<protein>
    <submittedName>
        <fullName evidence="2">Uncharacterized protein</fullName>
    </submittedName>
</protein>
<dbReference type="Gene3D" id="1.25.10.10">
    <property type="entry name" value="Leucine-rich Repeat Variant"/>
    <property type="match status" value="1"/>
</dbReference>
<dbReference type="InterPro" id="IPR016024">
    <property type="entry name" value="ARM-type_fold"/>
</dbReference>
<proteinExistence type="predicted"/>
<dbReference type="GO" id="GO:0045296">
    <property type="term" value="F:cadherin binding"/>
    <property type="evidence" value="ECO:0007669"/>
    <property type="project" value="InterPro"/>
</dbReference>
<evidence type="ECO:0000313" key="1">
    <source>
        <dbReference type="Proteomes" id="UP000887540"/>
    </source>
</evidence>
<evidence type="ECO:0000313" key="2">
    <source>
        <dbReference type="WBParaSite" id="ACRNAN_scaffold3002.g12557.t1"/>
    </source>
</evidence>
<reference evidence="2" key="1">
    <citation type="submission" date="2022-11" db="UniProtKB">
        <authorList>
            <consortium name="WormBaseParasite"/>
        </authorList>
    </citation>
    <scope>IDENTIFICATION</scope>
</reference>